<proteinExistence type="predicted"/>
<sequence>MIIISETPKLDVLIAIDTEMATVAGLRDTIDLLKDGDPENMKLAEEAVQKNAVLRGIENDLKRTLSPSVTFLSAIEDALDQLNLWLPKLRERIAKSPTKIYDKETITFREKGVLDTVSSINFWNRYATMAIDIIIDQATKQQDVSKLLTKVDLQFFNDTPKYFGHLTVKFSDSIKNLETMIDNLSDETYDEISEQVIEAASGIDSVSVQKNLAPHQLNPLHWYKMRRMRKDINKIQSNVESINMLAMKIARLNNRRNGSEDPSLDRQIETYQDAIIKKRAQNIAIEAKYNGDRV</sequence>
<dbReference type="Proteomes" id="UP000464669">
    <property type="component" value="Segment"/>
</dbReference>
<organism evidence="1 2">
    <name type="scientific">Klebsiella phage N1M2</name>
    <dbReference type="NCBI Taxonomy" id="2664939"/>
    <lineage>
        <taxon>Viruses</taxon>
        <taxon>Duplodnaviria</taxon>
        <taxon>Heunggongvirae</taxon>
        <taxon>Uroviricota</taxon>
        <taxon>Caudoviricetes</taxon>
        <taxon>Chimalliviridae</taxon>
        <taxon>Nimduovirus</taxon>
        <taxon>Nimduovirus N1M2</taxon>
    </lineage>
</organism>
<reference evidence="1 2" key="1">
    <citation type="submission" date="2019-11" db="EMBL/GenBank/DDBJ databases">
        <authorList>
            <person name="Lewis R."/>
            <person name="Clooney A.G."/>
            <person name="Stockdale S.R."/>
            <person name="Buttimer C."/>
            <person name="Draper L.A."/>
            <person name="Ross R.P."/>
            <person name="Hill C."/>
        </authorList>
    </citation>
    <scope>NUCLEOTIDE SEQUENCE [LARGE SCALE GENOMIC DNA]</scope>
</reference>
<keyword evidence="2" id="KW-1185">Reference proteome</keyword>
<evidence type="ECO:0000313" key="1">
    <source>
        <dbReference type="EMBL" id="QGH71944.1"/>
    </source>
</evidence>
<gene>
    <name evidence="1" type="ORF">N1M2_81</name>
</gene>
<dbReference type="EMBL" id="MN642089">
    <property type="protein sequence ID" value="QGH71944.1"/>
    <property type="molecule type" value="Genomic_DNA"/>
</dbReference>
<evidence type="ECO:0000313" key="2">
    <source>
        <dbReference type="Proteomes" id="UP000464669"/>
    </source>
</evidence>
<name>A0A6B7ZFB8_9CAUD</name>
<accession>A0A6B7ZFB8</accession>
<protein>
    <submittedName>
        <fullName evidence="1">Putative virion structural protein</fullName>
    </submittedName>
</protein>